<proteinExistence type="predicted"/>
<sequence>MNVLRRLWREQRLAMIGFGLALGLMVFFGARTVSRALYWADPAHLRQTPEPWMTPGYIARSWHLPNGALVDLLGAPQEGKGRQRLADIARARGIPVEVLIDELTRALPQIAPLPEGADPDAPAPGAPQ</sequence>
<accession>A0A1D9MCW3</accession>
<dbReference type="STRING" id="1850250.LPB142_10120"/>
<protein>
    <submittedName>
        <fullName evidence="1">Uncharacterized protein</fullName>
    </submittedName>
</protein>
<reference evidence="1 2" key="1">
    <citation type="submission" date="2016-10" db="EMBL/GenBank/DDBJ databases">
        <title>Rhodobacter sp. LPB0142, isolated from sea water.</title>
        <authorList>
            <person name="Kim E."/>
            <person name="Yi H."/>
        </authorList>
    </citation>
    <scope>NUCLEOTIDE SEQUENCE [LARGE SCALE GENOMIC DNA]</scope>
    <source>
        <strain evidence="1 2">LPB0142</strain>
    </source>
</reference>
<evidence type="ECO:0000313" key="2">
    <source>
        <dbReference type="Proteomes" id="UP000176562"/>
    </source>
</evidence>
<dbReference type="KEGG" id="rhp:LPB142_10120"/>
<organism evidence="1 2">
    <name type="scientific">Rhodobacter xanthinilyticus</name>
    <dbReference type="NCBI Taxonomy" id="1850250"/>
    <lineage>
        <taxon>Bacteria</taxon>
        <taxon>Pseudomonadati</taxon>
        <taxon>Pseudomonadota</taxon>
        <taxon>Alphaproteobacteria</taxon>
        <taxon>Rhodobacterales</taxon>
        <taxon>Rhodobacter group</taxon>
        <taxon>Rhodobacter</taxon>
    </lineage>
</organism>
<gene>
    <name evidence="1" type="ORF">LPB142_10120</name>
</gene>
<name>A0A1D9MCW3_9RHOB</name>
<evidence type="ECO:0000313" key="1">
    <source>
        <dbReference type="EMBL" id="AOZ69628.1"/>
    </source>
</evidence>
<dbReference type="Proteomes" id="UP000176562">
    <property type="component" value="Chromosome"/>
</dbReference>
<keyword evidence="2" id="KW-1185">Reference proteome</keyword>
<dbReference type="RefSeq" id="WP_071166300.1">
    <property type="nucleotide sequence ID" value="NZ_CP017781.1"/>
</dbReference>
<dbReference type="AlphaFoldDB" id="A0A1D9MCW3"/>
<dbReference type="EMBL" id="CP017781">
    <property type="protein sequence ID" value="AOZ69628.1"/>
    <property type="molecule type" value="Genomic_DNA"/>
</dbReference>